<dbReference type="STRING" id="1855383.SAMN05216548_106123"/>
<gene>
    <name evidence="2" type="ORF">SAMN05216548_106123</name>
</gene>
<dbReference type="InterPro" id="IPR036873">
    <property type="entry name" value="Rhodanese-like_dom_sf"/>
</dbReference>
<feature type="domain" description="Rhodanese" evidence="1">
    <location>
        <begin position="21"/>
        <end position="144"/>
    </location>
</feature>
<dbReference type="PROSITE" id="PS50206">
    <property type="entry name" value="RHODANESE_3"/>
    <property type="match status" value="1"/>
</dbReference>
<dbReference type="PANTHER" id="PTHR47377">
    <property type="entry name" value="RHODANESE-LIKE DOMAIN-CONTAINING PROTEIN 4, CHLOROPLASTIC"/>
    <property type="match status" value="1"/>
</dbReference>
<dbReference type="SMART" id="SM00450">
    <property type="entry name" value="RHOD"/>
    <property type="match status" value="1"/>
</dbReference>
<dbReference type="InterPro" id="IPR001763">
    <property type="entry name" value="Rhodanese-like_dom"/>
</dbReference>
<sequence>MSQGSYFADISPEDAWTGLANEPRAVLVDVRTVAEWSYVGLPDLSGLERRPLLVEWQSFPDMTVNQEFVGTVEKALAAADLGTDAPIYFLCRSGARSKSAAAAMTAAGFTHCCNVLGGFEGQRDVDGHRGGIDGWKAVGLPWSQS</sequence>
<dbReference type="AlphaFoldDB" id="A0A1H9HQP8"/>
<accession>A0A1H9HQP8</accession>
<keyword evidence="2" id="KW-0808">Transferase</keyword>
<dbReference type="GO" id="GO:0016740">
    <property type="term" value="F:transferase activity"/>
    <property type="evidence" value="ECO:0007669"/>
    <property type="project" value="UniProtKB-KW"/>
</dbReference>
<reference evidence="2 3" key="1">
    <citation type="submission" date="2016-10" db="EMBL/GenBank/DDBJ databases">
        <authorList>
            <person name="de Groot N.N."/>
        </authorList>
    </citation>
    <scope>NUCLEOTIDE SEQUENCE [LARGE SCALE GENOMIC DNA]</scope>
    <source>
        <strain evidence="2 3">A52C2</strain>
    </source>
</reference>
<name>A0A1H9HQP8_9HYPH</name>
<evidence type="ECO:0000313" key="2">
    <source>
        <dbReference type="EMBL" id="SEQ64552.1"/>
    </source>
</evidence>
<dbReference type="Gene3D" id="3.40.250.10">
    <property type="entry name" value="Rhodanese-like domain"/>
    <property type="match status" value="1"/>
</dbReference>
<dbReference type="Proteomes" id="UP000199647">
    <property type="component" value="Unassembled WGS sequence"/>
</dbReference>
<dbReference type="OrthoDB" id="9815890at2"/>
<dbReference type="PANTHER" id="PTHR47377:SF1">
    <property type="entry name" value="RHODANESE-LIKE DOMAIN-CONTAINING PROTEIN 4, CHLOROPLASTIC"/>
    <property type="match status" value="1"/>
</dbReference>
<evidence type="ECO:0000259" key="1">
    <source>
        <dbReference type="PROSITE" id="PS50206"/>
    </source>
</evidence>
<dbReference type="SUPFAM" id="SSF52821">
    <property type="entry name" value="Rhodanese/Cell cycle control phosphatase"/>
    <property type="match status" value="1"/>
</dbReference>
<keyword evidence="3" id="KW-1185">Reference proteome</keyword>
<proteinExistence type="predicted"/>
<dbReference type="Pfam" id="PF00581">
    <property type="entry name" value="Rhodanese"/>
    <property type="match status" value="1"/>
</dbReference>
<dbReference type="EMBL" id="FOFG01000006">
    <property type="protein sequence ID" value="SEQ64552.1"/>
    <property type="molecule type" value="Genomic_DNA"/>
</dbReference>
<organism evidence="2 3">
    <name type="scientific">Faunimonas pinastri</name>
    <dbReference type="NCBI Taxonomy" id="1855383"/>
    <lineage>
        <taxon>Bacteria</taxon>
        <taxon>Pseudomonadati</taxon>
        <taxon>Pseudomonadota</taxon>
        <taxon>Alphaproteobacteria</taxon>
        <taxon>Hyphomicrobiales</taxon>
        <taxon>Afifellaceae</taxon>
        <taxon>Faunimonas</taxon>
    </lineage>
</organism>
<dbReference type="RefSeq" id="WP_092496480.1">
    <property type="nucleotide sequence ID" value="NZ_FOFG01000006.1"/>
</dbReference>
<protein>
    <submittedName>
        <fullName evidence="2">Thiosulfate sulfurtransferase</fullName>
    </submittedName>
</protein>
<evidence type="ECO:0000313" key="3">
    <source>
        <dbReference type="Proteomes" id="UP000199647"/>
    </source>
</evidence>
<dbReference type="InterPro" id="IPR044240">
    <property type="entry name" value="STR4-like"/>
</dbReference>